<gene>
    <name evidence="1" type="ORF">A2765_01385</name>
</gene>
<accession>A0A1F6DH09</accession>
<organism evidence="1 2">
    <name type="scientific">Candidatus Kaiserbacteria bacterium RIFCSPHIGHO2_01_FULL_56_24</name>
    <dbReference type="NCBI Taxonomy" id="1798487"/>
    <lineage>
        <taxon>Bacteria</taxon>
        <taxon>Candidatus Kaiseribacteriota</taxon>
    </lineage>
</organism>
<protein>
    <recommendedName>
        <fullName evidence="3">Protein NO VEIN C-terminal domain-containing protein</fullName>
    </recommendedName>
</protein>
<dbReference type="AlphaFoldDB" id="A0A1F6DH09"/>
<evidence type="ECO:0008006" key="3">
    <source>
        <dbReference type="Google" id="ProtNLM"/>
    </source>
</evidence>
<evidence type="ECO:0000313" key="1">
    <source>
        <dbReference type="EMBL" id="OGG60749.1"/>
    </source>
</evidence>
<reference evidence="1 2" key="1">
    <citation type="journal article" date="2016" name="Nat. Commun.">
        <title>Thousands of microbial genomes shed light on interconnected biogeochemical processes in an aquifer system.</title>
        <authorList>
            <person name="Anantharaman K."/>
            <person name="Brown C.T."/>
            <person name="Hug L.A."/>
            <person name="Sharon I."/>
            <person name="Castelle C.J."/>
            <person name="Probst A.J."/>
            <person name="Thomas B.C."/>
            <person name="Singh A."/>
            <person name="Wilkins M.J."/>
            <person name="Karaoz U."/>
            <person name="Brodie E.L."/>
            <person name="Williams K.H."/>
            <person name="Hubbard S.S."/>
            <person name="Banfield J.F."/>
        </authorList>
    </citation>
    <scope>NUCLEOTIDE SEQUENCE [LARGE SCALE GENOMIC DNA]</scope>
</reference>
<dbReference type="Proteomes" id="UP000176377">
    <property type="component" value="Unassembled WGS sequence"/>
</dbReference>
<evidence type="ECO:0000313" key="2">
    <source>
        <dbReference type="Proteomes" id="UP000176377"/>
    </source>
</evidence>
<proteinExistence type="predicted"/>
<name>A0A1F6DH09_9BACT</name>
<sequence>MATAHSYGATVKNNATESEAFLYLASNNIRFKRPIKEERKEILQKLNLPASFSRTFDLVYMPEGNDFSVISEIPVDKLILVELKTTKKKLTALPDGFFFGATDNEFQLAKRLGNQYVFCFVSLHSDSPGYAMLSLEALEKKIKTKRVQYQINL</sequence>
<dbReference type="EMBL" id="MFLA01000001">
    <property type="protein sequence ID" value="OGG60749.1"/>
    <property type="molecule type" value="Genomic_DNA"/>
</dbReference>
<comment type="caution">
    <text evidence="1">The sequence shown here is derived from an EMBL/GenBank/DDBJ whole genome shotgun (WGS) entry which is preliminary data.</text>
</comment>